<accession>A0A2D0IQG8</accession>
<comment type="caution">
    <text evidence="1">The sequence shown here is derived from an EMBL/GenBank/DDBJ whole genome shotgun (WGS) entry which is preliminary data.</text>
</comment>
<name>A0A2D0IQG8_9GAMM</name>
<protein>
    <submittedName>
        <fullName evidence="1">Uncharacterized protein</fullName>
    </submittedName>
</protein>
<proteinExistence type="predicted"/>
<dbReference type="AlphaFoldDB" id="A0A2D0IQG8"/>
<evidence type="ECO:0000313" key="2">
    <source>
        <dbReference type="Proteomes" id="UP000225605"/>
    </source>
</evidence>
<evidence type="ECO:0000313" key="1">
    <source>
        <dbReference type="EMBL" id="PHM24066.1"/>
    </source>
</evidence>
<reference evidence="1 2" key="1">
    <citation type="journal article" date="2017" name="Nat. Microbiol.">
        <title>Natural product diversity associated with the nematode symbionts Photorhabdus and Xenorhabdus.</title>
        <authorList>
            <person name="Tobias N.J."/>
            <person name="Wolff H."/>
            <person name="Djahanschiri B."/>
            <person name="Grundmann F."/>
            <person name="Kronenwerth M."/>
            <person name="Shi Y.M."/>
            <person name="Simonyi S."/>
            <person name="Grun P."/>
            <person name="Shapiro-Ilan D."/>
            <person name="Pidot S.J."/>
            <person name="Stinear T.P."/>
            <person name="Ebersberger I."/>
            <person name="Bode H.B."/>
        </authorList>
    </citation>
    <scope>NUCLEOTIDE SEQUENCE [LARGE SCALE GENOMIC DNA]</scope>
    <source>
        <strain evidence="1 2">DSM 16337</strain>
    </source>
</reference>
<gene>
    <name evidence="1" type="ORF">Xehl_02433</name>
</gene>
<organism evidence="1 2">
    <name type="scientific">Xenorhabdus ehlersii</name>
    <dbReference type="NCBI Taxonomy" id="290111"/>
    <lineage>
        <taxon>Bacteria</taxon>
        <taxon>Pseudomonadati</taxon>
        <taxon>Pseudomonadota</taxon>
        <taxon>Gammaproteobacteria</taxon>
        <taxon>Enterobacterales</taxon>
        <taxon>Morganellaceae</taxon>
        <taxon>Xenorhabdus</taxon>
    </lineage>
</organism>
<dbReference type="EMBL" id="NIBT01000011">
    <property type="protein sequence ID" value="PHM24066.1"/>
    <property type="molecule type" value="Genomic_DNA"/>
</dbReference>
<sequence>MELAPFFQQYIDFKCSESPVSSKLDKFEYYQCESGGTELFFIESDDIVFPEWNYHLFPEDPHYYKECNWKPILSERFGNVNLYDEQVFLYLLFTINSVTSIVEINPNNRSRDFVKNYSFLQLSKINSFSSISKRDKNKLRNLFFYSFLYSHPVNYETLYAFSIRNGDVFHIKSGVLVKDYFDAYYDFFVNNYEKYKSKIPITIDELISCKKLTALLLDNVEGKCNGLNLPSGYNDNGIIEVINNFDGLIKIYNQDKGMFYDELKKHLLNNNRENIFVDFLLQNYVCYILYSDMDEINNFLDCFSKEFDLCGVLINKIFYNPIFIKKILIDQKKNLSSYGRVLCFLDEETINIYSHD</sequence>
<dbReference type="RefSeq" id="WP_099132539.1">
    <property type="nucleotide sequence ID" value="NZ_CAWNOJ010000013.1"/>
</dbReference>
<dbReference type="Proteomes" id="UP000225605">
    <property type="component" value="Unassembled WGS sequence"/>
</dbReference>